<reference evidence="4 5" key="1">
    <citation type="journal article" date="2014" name="Genome Announc.">
        <title>Draft Genome Sequence of the Sulfolobales Archaeon AZ1, Obtained through Metagenomic Analysis of a Mexican Hot Spring.</title>
        <authorList>
            <person name="Servin-Garciduenas L.E."/>
            <person name="Martinez-Romero E."/>
        </authorList>
    </citation>
    <scope>NUCLEOTIDE SEQUENCE [LARGE SCALE GENOMIC DNA]</scope>
    <source>
        <strain evidence="4">AZ1-illumnia</strain>
    </source>
</reference>
<evidence type="ECO:0000313" key="4">
    <source>
        <dbReference type="EMBL" id="EWG07318.1"/>
    </source>
</evidence>
<gene>
    <name evidence="4" type="primary">rps17p</name>
    <name evidence="4" type="ORF">ASUL_04976</name>
</gene>
<dbReference type="Pfam" id="PF00366">
    <property type="entry name" value="Ribosomal_S17"/>
    <property type="match status" value="1"/>
</dbReference>
<evidence type="ECO:0000313" key="5">
    <source>
        <dbReference type="Proteomes" id="UP000054284"/>
    </source>
</evidence>
<accession>W7KM69</accession>
<keyword evidence="5" id="KW-1185">Reference proteome</keyword>
<dbReference type="AlphaFoldDB" id="W7KM69"/>
<keyword evidence="3" id="KW-0687">Ribonucleoprotein</keyword>
<keyword evidence="2 4" id="KW-0689">Ribosomal protein</keyword>
<protein>
    <submittedName>
        <fullName evidence="4">30S ribosomal protein S17P</fullName>
    </submittedName>
</protein>
<dbReference type="SUPFAM" id="SSF50249">
    <property type="entry name" value="Nucleic acid-binding proteins"/>
    <property type="match status" value="1"/>
</dbReference>
<dbReference type="InterPro" id="IPR012340">
    <property type="entry name" value="NA-bd_OB-fold"/>
</dbReference>
<dbReference type="GO" id="GO:0006412">
    <property type="term" value="P:translation"/>
    <property type="evidence" value="ECO:0007669"/>
    <property type="project" value="InterPro"/>
</dbReference>
<comment type="caution">
    <text evidence="4">The sequence shown here is derived from an EMBL/GenBank/DDBJ whole genome shotgun (WGS) entry which is preliminary data.</text>
</comment>
<evidence type="ECO:0000256" key="2">
    <source>
        <dbReference type="ARBA" id="ARBA00022980"/>
    </source>
</evidence>
<dbReference type="Gene3D" id="2.40.50.1000">
    <property type="match status" value="1"/>
</dbReference>
<dbReference type="PANTHER" id="PTHR10744">
    <property type="entry name" value="40S RIBOSOMAL PROTEIN S11 FAMILY MEMBER"/>
    <property type="match status" value="1"/>
</dbReference>
<name>W7KM69_9CREN</name>
<dbReference type="PANTHER" id="PTHR10744:SF9">
    <property type="entry name" value="40S RIBOSOMAL PROTEIN S11-RELATED"/>
    <property type="match status" value="1"/>
</dbReference>
<sequence length="77" mass="8720">MVFEGVLLKLRANKTGVFERDYVIYNSKYKRYERRKSKIHVHVPPCVNVKEGDKVIIGECRPVAKSVAFVVLGKVGG</sequence>
<dbReference type="PRINTS" id="PR00973">
    <property type="entry name" value="RIBOSOMALS17"/>
</dbReference>
<dbReference type="InterPro" id="IPR000266">
    <property type="entry name" value="Ribosomal_uS17"/>
</dbReference>
<dbReference type="EMBL" id="ASRH01000004">
    <property type="protein sequence ID" value="EWG07318.1"/>
    <property type="molecule type" value="Genomic_DNA"/>
</dbReference>
<organism evidence="4 5">
    <name type="scientific">Candidatus Aramenus sulfurataquae</name>
    <dbReference type="NCBI Taxonomy" id="1326980"/>
    <lineage>
        <taxon>Archaea</taxon>
        <taxon>Thermoproteota</taxon>
        <taxon>Thermoprotei</taxon>
        <taxon>Sulfolobales</taxon>
        <taxon>Sulfolobaceae</taxon>
        <taxon>Candidatus Aramenus</taxon>
    </lineage>
</organism>
<comment type="similarity">
    <text evidence="1">Belongs to the universal ribosomal protein uS17 family.</text>
</comment>
<dbReference type="GO" id="GO:0022627">
    <property type="term" value="C:cytosolic small ribosomal subunit"/>
    <property type="evidence" value="ECO:0007669"/>
    <property type="project" value="TreeGrafter"/>
</dbReference>
<evidence type="ECO:0000256" key="3">
    <source>
        <dbReference type="ARBA" id="ARBA00023274"/>
    </source>
</evidence>
<evidence type="ECO:0000256" key="1">
    <source>
        <dbReference type="ARBA" id="ARBA00010254"/>
    </source>
</evidence>
<dbReference type="Proteomes" id="UP000054284">
    <property type="component" value="Unassembled WGS sequence"/>
</dbReference>
<dbReference type="GO" id="GO:0003735">
    <property type="term" value="F:structural constituent of ribosome"/>
    <property type="evidence" value="ECO:0007669"/>
    <property type="project" value="InterPro"/>
</dbReference>
<dbReference type="CDD" id="cd00364">
    <property type="entry name" value="Ribosomal_uS17"/>
    <property type="match status" value="1"/>
</dbReference>
<proteinExistence type="inferred from homology"/>
<dbReference type="PATRIC" id="fig|1326980.6.peg.988"/>